<organism evidence="2 3">
    <name type="scientific">Nitzschia inconspicua</name>
    <dbReference type="NCBI Taxonomy" id="303405"/>
    <lineage>
        <taxon>Eukaryota</taxon>
        <taxon>Sar</taxon>
        <taxon>Stramenopiles</taxon>
        <taxon>Ochrophyta</taxon>
        <taxon>Bacillariophyta</taxon>
        <taxon>Bacillariophyceae</taxon>
        <taxon>Bacillariophycidae</taxon>
        <taxon>Bacillariales</taxon>
        <taxon>Bacillariaceae</taxon>
        <taxon>Nitzschia</taxon>
    </lineage>
</organism>
<evidence type="ECO:0000313" key="2">
    <source>
        <dbReference type="EMBL" id="KAG7355804.1"/>
    </source>
</evidence>
<dbReference type="EMBL" id="JAGRRH010000015">
    <property type="protein sequence ID" value="KAG7355804.1"/>
    <property type="molecule type" value="Genomic_DNA"/>
</dbReference>
<protein>
    <submittedName>
        <fullName evidence="2">Uncharacterized protein</fullName>
    </submittedName>
</protein>
<feature type="compositionally biased region" description="Polar residues" evidence="1">
    <location>
        <begin position="11"/>
        <end position="26"/>
    </location>
</feature>
<proteinExistence type="predicted"/>
<sequence>MTHRDVKVLTPFSTSTRTPNNQQQHYSKGIPTVPTNQTNLTTKSKSATNSTSSQKNQKSADSSIHCSYTNNRKKERQHRL</sequence>
<reference evidence="2" key="2">
    <citation type="submission" date="2021-04" db="EMBL/GenBank/DDBJ databases">
        <authorList>
            <person name="Podell S."/>
        </authorList>
    </citation>
    <scope>NUCLEOTIDE SEQUENCE</scope>
    <source>
        <strain evidence="2">Hildebrandi</strain>
    </source>
</reference>
<feature type="compositionally biased region" description="Low complexity" evidence="1">
    <location>
        <begin position="38"/>
        <end position="56"/>
    </location>
</feature>
<name>A0A9K3L4X6_9STRA</name>
<feature type="compositionally biased region" description="Polar residues" evidence="1">
    <location>
        <begin position="57"/>
        <end position="70"/>
    </location>
</feature>
<reference evidence="2" key="1">
    <citation type="journal article" date="2021" name="Sci. Rep.">
        <title>Diploid genomic architecture of Nitzschia inconspicua, an elite biomass production diatom.</title>
        <authorList>
            <person name="Oliver A."/>
            <person name="Podell S."/>
            <person name="Pinowska A."/>
            <person name="Traller J.C."/>
            <person name="Smith S.R."/>
            <person name="McClure R."/>
            <person name="Beliaev A."/>
            <person name="Bohutskyi P."/>
            <person name="Hill E.A."/>
            <person name="Rabines A."/>
            <person name="Zheng H."/>
            <person name="Allen L.Z."/>
            <person name="Kuo A."/>
            <person name="Grigoriev I.V."/>
            <person name="Allen A.E."/>
            <person name="Hazlebeck D."/>
            <person name="Allen E.E."/>
        </authorList>
    </citation>
    <scope>NUCLEOTIDE SEQUENCE</scope>
    <source>
        <strain evidence="2">Hildebrandi</strain>
    </source>
</reference>
<keyword evidence="3" id="KW-1185">Reference proteome</keyword>
<feature type="region of interest" description="Disordered" evidence="1">
    <location>
        <begin position="1"/>
        <end position="80"/>
    </location>
</feature>
<dbReference type="Proteomes" id="UP000693970">
    <property type="component" value="Unassembled WGS sequence"/>
</dbReference>
<accession>A0A9K3L4X6</accession>
<gene>
    <name evidence="2" type="ORF">IV203_000490</name>
</gene>
<dbReference type="AlphaFoldDB" id="A0A9K3L4X6"/>
<evidence type="ECO:0000256" key="1">
    <source>
        <dbReference type="SAM" id="MobiDB-lite"/>
    </source>
</evidence>
<evidence type="ECO:0000313" key="3">
    <source>
        <dbReference type="Proteomes" id="UP000693970"/>
    </source>
</evidence>
<comment type="caution">
    <text evidence="2">The sequence shown here is derived from an EMBL/GenBank/DDBJ whole genome shotgun (WGS) entry which is preliminary data.</text>
</comment>
<feature type="compositionally biased region" description="Basic residues" evidence="1">
    <location>
        <begin position="71"/>
        <end position="80"/>
    </location>
</feature>